<evidence type="ECO:0000313" key="6">
    <source>
        <dbReference type="Proteomes" id="UP001472866"/>
    </source>
</evidence>
<name>A0AAX4P4E8_9CHLO</name>
<dbReference type="InterPro" id="IPR040067">
    <property type="entry name" value="WDR47"/>
</dbReference>
<dbReference type="Proteomes" id="UP001472866">
    <property type="component" value="Chromosome 03"/>
</dbReference>
<dbReference type="InterPro" id="IPR015943">
    <property type="entry name" value="WD40/YVTN_repeat-like_dom_sf"/>
</dbReference>
<dbReference type="PROSITE" id="PS50082">
    <property type="entry name" value="WD_REPEATS_2"/>
    <property type="match status" value="1"/>
</dbReference>
<dbReference type="Gene3D" id="2.130.10.10">
    <property type="entry name" value="YVTN repeat-like/Quinoprotein amine dehydrogenase"/>
    <property type="match status" value="2"/>
</dbReference>
<dbReference type="PANTHER" id="PTHR19863">
    <property type="entry name" value="NEMITIN (NEURONAL ENRICHED MAP INTERACTING PROTEIN) HOMOLOG"/>
    <property type="match status" value="1"/>
</dbReference>
<evidence type="ECO:0000256" key="1">
    <source>
        <dbReference type="ARBA" id="ARBA00022574"/>
    </source>
</evidence>
<organism evidence="5 6">
    <name type="scientific">Chloropicon roscoffensis</name>
    <dbReference type="NCBI Taxonomy" id="1461544"/>
    <lineage>
        <taxon>Eukaryota</taxon>
        <taxon>Viridiplantae</taxon>
        <taxon>Chlorophyta</taxon>
        <taxon>Chloropicophyceae</taxon>
        <taxon>Chloropicales</taxon>
        <taxon>Chloropicaceae</taxon>
        <taxon>Chloropicon</taxon>
    </lineage>
</organism>
<proteinExistence type="predicted"/>
<feature type="region of interest" description="Disordered" evidence="4">
    <location>
        <begin position="238"/>
        <end position="271"/>
    </location>
</feature>
<feature type="compositionally biased region" description="Polar residues" evidence="4">
    <location>
        <begin position="23"/>
        <end position="35"/>
    </location>
</feature>
<evidence type="ECO:0000256" key="2">
    <source>
        <dbReference type="ARBA" id="ARBA00022737"/>
    </source>
</evidence>
<dbReference type="PROSITE" id="PS50294">
    <property type="entry name" value="WD_REPEATS_REGION"/>
    <property type="match status" value="1"/>
</dbReference>
<keyword evidence="2" id="KW-0677">Repeat</keyword>
<keyword evidence="1 3" id="KW-0853">WD repeat</keyword>
<dbReference type="Pfam" id="PF00400">
    <property type="entry name" value="WD40"/>
    <property type="match status" value="3"/>
</dbReference>
<evidence type="ECO:0000256" key="4">
    <source>
        <dbReference type="SAM" id="MobiDB-lite"/>
    </source>
</evidence>
<dbReference type="PROSITE" id="PS00678">
    <property type="entry name" value="WD_REPEATS_1"/>
    <property type="match status" value="1"/>
</dbReference>
<keyword evidence="6" id="KW-1185">Reference proteome</keyword>
<reference evidence="5 6" key="1">
    <citation type="submission" date="2024-03" db="EMBL/GenBank/DDBJ databases">
        <title>Complete genome sequence of the green alga Chloropicon roscoffensis RCC1871.</title>
        <authorList>
            <person name="Lemieux C."/>
            <person name="Pombert J.-F."/>
            <person name="Otis C."/>
            <person name="Turmel M."/>
        </authorList>
    </citation>
    <scope>NUCLEOTIDE SEQUENCE [LARGE SCALE GENOMIC DNA]</scope>
    <source>
        <strain evidence="5 6">RCC1871</strain>
    </source>
</reference>
<dbReference type="InterPro" id="IPR036322">
    <property type="entry name" value="WD40_repeat_dom_sf"/>
</dbReference>
<feature type="region of interest" description="Disordered" evidence="4">
    <location>
        <begin position="298"/>
        <end position="390"/>
    </location>
</feature>
<sequence>MESWSSPLRWLQGEGPRDGAAGDSQTPSSAQTDQSLPPLPENWRDGAVVVVLDFLHRCGYSSAALALESETGIQLEDLEEDLFLLRSWILEGRWSHCDEYLGALANASEEEREGLDIVGAVSACKKAEFFELLAQKDRPAPVNELVNSLEVIEKSCTTECFNECCHCMSLTSLRDHPLYGDWTRDKGRSACFEAVRRCLEYKYNKRAGVPRRSVGSNPRLETVMRRARAWLDLQARGAEGVRPAGEGRSSPLRASGGPGSPRPASGGEDYAELSSAAAYHTDELIDLCDKLNEKAEDLTRSAEGVPAAGSGRGGGASPAAGGRPGTPESRGRIRDISNSGGGSPRLCHHDLPCSPGYLAEPKRSPKAGSRGGSPRRTPPSSPSRVKSTAARSLRHSLAKATGYGSQDISRGFVCRQAFKDTHPVRCLGFCRGADFLALGCNRDKALRVFQPSKGSEGALEEIFNRRRHHDGSIYCLEWRRRNNQFLIVTGSNDHQVKLLTTFDFRGDSTATLCGHNGTVRDLSLSESGGLLASGGGGDNGIRLWDVETQRRVGELFSHAGAVTGLCFMGGQEHAYYAADSTGALVGWDSRSEEPTGRFSGLRSEKVGVSSLAAKGNHLAVGYADGCFQVLDPRRPGPPLFEKFVHSLECRSLDFSPDGSWLLSTSFDCMAHVVSVRDGSLVCSSRGHDDKVVQGEWDPSRVRFATCGVDGTVQMHEPRQPLGSLPADLLL</sequence>
<dbReference type="InterPro" id="IPR006594">
    <property type="entry name" value="LisH"/>
</dbReference>
<gene>
    <name evidence="5" type="ORF">HKI87_03g23420</name>
</gene>
<dbReference type="AlphaFoldDB" id="A0AAX4P4E8"/>
<evidence type="ECO:0000256" key="3">
    <source>
        <dbReference type="PROSITE-ProRule" id="PRU00221"/>
    </source>
</evidence>
<dbReference type="SMART" id="SM00320">
    <property type="entry name" value="WD40"/>
    <property type="match status" value="7"/>
</dbReference>
<dbReference type="EMBL" id="CP151503">
    <property type="protein sequence ID" value="WZN60808.1"/>
    <property type="molecule type" value="Genomic_DNA"/>
</dbReference>
<accession>A0AAX4P4E8</accession>
<dbReference type="PANTHER" id="PTHR19863:SF11">
    <property type="entry name" value="WD REPEAT-CONTAINING PROTEIN 47-LIKE PROTEIN"/>
    <property type="match status" value="1"/>
</dbReference>
<dbReference type="SUPFAM" id="SSF50978">
    <property type="entry name" value="WD40 repeat-like"/>
    <property type="match status" value="1"/>
</dbReference>
<feature type="region of interest" description="Disordered" evidence="4">
    <location>
        <begin position="1"/>
        <end position="41"/>
    </location>
</feature>
<feature type="repeat" description="WD" evidence="3">
    <location>
        <begin position="512"/>
        <end position="554"/>
    </location>
</feature>
<protein>
    <submittedName>
        <fullName evidence="5">WD40 repeat domain-containing protein</fullName>
    </submittedName>
</protein>
<dbReference type="PROSITE" id="PS50896">
    <property type="entry name" value="LISH"/>
    <property type="match status" value="1"/>
</dbReference>
<dbReference type="InterPro" id="IPR001680">
    <property type="entry name" value="WD40_rpt"/>
</dbReference>
<dbReference type="InterPro" id="IPR019775">
    <property type="entry name" value="WD40_repeat_CS"/>
</dbReference>
<evidence type="ECO:0000313" key="5">
    <source>
        <dbReference type="EMBL" id="WZN60808.1"/>
    </source>
</evidence>